<dbReference type="Gene3D" id="2.40.70.10">
    <property type="entry name" value="Acid Proteases"/>
    <property type="match status" value="1"/>
</dbReference>
<gene>
    <name evidence="2" type="ORF">PHMEG_00012698</name>
</gene>
<dbReference type="Proteomes" id="UP000198211">
    <property type="component" value="Unassembled WGS sequence"/>
</dbReference>
<organism evidence="2 3">
    <name type="scientific">Phytophthora megakarya</name>
    <dbReference type="NCBI Taxonomy" id="4795"/>
    <lineage>
        <taxon>Eukaryota</taxon>
        <taxon>Sar</taxon>
        <taxon>Stramenopiles</taxon>
        <taxon>Oomycota</taxon>
        <taxon>Peronosporomycetes</taxon>
        <taxon>Peronosporales</taxon>
        <taxon>Peronosporaceae</taxon>
        <taxon>Phytophthora</taxon>
    </lineage>
</organism>
<dbReference type="OrthoDB" id="121224at2759"/>
<evidence type="ECO:0000313" key="3">
    <source>
        <dbReference type="Proteomes" id="UP000198211"/>
    </source>
</evidence>
<comment type="caution">
    <text evidence="2">The sequence shown here is derived from an EMBL/GenBank/DDBJ whole genome shotgun (WGS) entry which is preliminary data.</text>
</comment>
<dbReference type="InterPro" id="IPR021109">
    <property type="entry name" value="Peptidase_aspartic_dom_sf"/>
</dbReference>
<feature type="compositionally biased region" description="Basic and acidic residues" evidence="1">
    <location>
        <begin position="262"/>
        <end position="273"/>
    </location>
</feature>
<evidence type="ECO:0000313" key="2">
    <source>
        <dbReference type="EMBL" id="OWZ13906.1"/>
    </source>
</evidence>
<feature type="region of interest" description="Disordered" evidence="1">
    <location>
        <begin position="248"/>
        <end position="273"/>
    </location>
</feature>
<proteinExistence type="predicted"/>
<keyword evidence="3" id="KW-1185">Reference proteome</keyword>
<dbReference type="AlphaFoldDB" id="A0A225W847"/>
<accession>A0A225W847</accession>
<reference evidence="3" key="1">
    <citation type="submission" date="2017-03" db="EMBL/GenBank/DDBJ databases">
        <title>Phytopthora megakarya and P. palmivora, two closely related causual agents of cacao black pod achieved similar genome size and gene model numbers by different mechanisms.</title>
        <authorList>
            <person name="Ali S."/>
            <person name="Shao J."/>
            <person name="Larry D.J."/>
            <person name="Kronmiller B."/>
            <person name="Shen D."/>
            <person name="Strem M.D."/>
            <person name="Melnick R.L."/>
            <person name="Guiltinan M.J."/>
            <person name="Tyler B.M."/>
            <person name="Meinhardt L.W."/>
            <person name="Bailey B.A."/>
        </authorList>
    </citation>
    <scope>NUCLEOTIDE SEQUENCE [LARGE SCALE GENOMIC DNA]</scope>
    <source>
        <strain evidence="3">zdho120</strain>
    </source>
</reference>
<dbReference type="SUPFAM" id="SSF50630">
    <property type="entry name" value="Acid proteases"/>
    <property type="match status" value="1"/>
</dbReference>
<evidence type="ECO:0000256" key="1">
    <source>
        <dbReference type="SAM" id="MobiDB-lite"/>
    </source>
</evidence>
<sequence>MTRIEPFRKANVSSEVLVVLKHSMLIDSSAIASLVHERVLHRVGRADEPLRAYSGSFDSVSGHSIQIRGVIDLPVTLGSVEKTLSFVVVNHLHLDAILGTDTLRAFRTVIDLEEQALILKENGEVVPLRDSRIEECYGTDIATTVKLAPGSQALVRANVKDRVGPETTVLNKGIADSDNSLRVARTLCTVLDGQVVVELCNTSTKELVVTKDHQIAVAVVVPKTAFQGEQEEPSDMMTGAYVANAARPASEGNDVDPTQKTLNERPSDEMKRPGRTDLLKFKIDTGSHAPIKSQPYRGSKVESDVMEAELGQYLDLGFIKPYVSP</sequence>
<name>A0A225W847_9STRA</name>
<dbReference type="CDD" id="cd00303">
    <property type="entry name" value="retropepsin_like"/>
    <property type="match status" value="1"/>
</dbReference>
<dbReference type="EMBL" id="NBNE01001467">
    <property type="protein sequence ID" value="OWZ13906.1"/>
    <property type="molecule type" value="Genomic_DNA"/>
</dbReference>
<protein>
    <submittedName>
        <fullName evidence="2">Uncharacterized protein</fullName>
    </submittedName>
</protein>